<protein>
    <recommendedName>
        <fullName evidence="1">DUF5655 domain-containing protein</fullName>
    </recommendedName>
</protein>
<dbReference type="EMBL" id="PCXL01000025">
    <property type="protein sequence ID" value="PIR37290.1"/>
    <property type="molecule type" value="Genomic_DNA"/>
</dbReference>
<dbReference type="Gene3D" id="3.40.1350.10">
    <property type="match status" value="1"/>
</dbReference>
<evidence type="ECO:0000313" key="2">
    <source>
        <dbReference type="EMBL" id="PIR37290.1"/>
    </source>
</evidence>
<dbReference type="GO" id="GO:0003676">
    <property type="term" value="F:nucleic acid binding"/>
    <property type="evidence" value="ECO:0007669"/>
    <property type="project" value="InterPro"/>
</dbReference>
<dbReference type="InterPro" id="IPR011856">
    <property type="entry name" value="tRNA_endonuc-like_dom_sf"/>
</dbReference>
<accession>A0A2H0QSQ4</accession>
<dbReference type="Pfam" id="PF18899">
    <property type="entry name" value="DUF5655"/>
    <property type="match status" value="1"/>
</dbReference>
<feature type="domain" description="DUF5655" evidence="1">
    <location>
        <begin position="192"/>
        <end position="292"/>
    </location>
</feature>
<reference evidence="2 3" key="1">
    <citation type="submission" date="2017-09" db="EMBL/GenBank/DDBJ databases">
        <title>Depth-based differentiation of microbial function through sediment-hosted aquifers and enrichment of novel symbionts in the deep terrestrial subsurface.</title>
        <authorList>
            <person name="Probst A.J."/>
            <person name="Ladd B."/>
            <person name="Jarett J.K."/>
            <person name="Geller-Mcgrath D.E."/>
            <person name="Sieber C.M."/>
            <person name="Emerson J.B."/>
            <person name="Anantharaman K."/>
            <person name="Thomas B.C."/>
            <person name="Malmstrom R."/>
            <person name="Stieglmeier M."/>
            <person name="Klingl A."/>
            <person name="Woyke T."/>
            <person name="Ryan C.M."/>
            <person name="Banfield J.F."/>
        </authorList>
    </citation>
    <scope>NUCLEOTIDE SEQUENCE [LARGE SCALE GENOMIC DNA]</scope>
    <source>
        <strain evidence="2">CG10_big_fil_rev_8_21_14_0_10_42_12</strain>
    </source>
</reference>
<sequence>NMARINLKTGKIIKPQEFNGGDPEHQLQKYTEKNLNQFFQCHFLKSFYKIPSGEIDTLAITEDGNPCIIEYKHRQEDTVLNQIVFYYDWLMQRPTKFEFERIVKENEATKKIDVDWSKIRLICVAKQYSNWDISLIKHLDAEIECYSYTYHENELDIHLDPIVNQFKKQKSYAGKEINKEITLEDHRNRADEEGKILLDKLRDGVLKMGDDIEEGYAPNYIKYFVKTTFLGVHVRKKWLVCQLRVNEKTFKDPQKLTKDISNRDWTVSREMKIDSMRKLNYAIGLIKQAYETQH</sequence>
<proteinExistence type="predicted"/>
<evidence type="ECO:0000313" key="3">
    <source>
        <dbReference type="Proteomes" id="UP000231333"/>
    </source>
</evidence>
<name>A0A2H0QSQ4_9BACT</name>
<dbReference type="InterPro" id="IPR043714">
    <property type="entry name" value="DUF5655"/>
</dbReference>
<feature type="non-terminal residue" evidence="2">
    <location>
        <position position="1"/>
    </location>
</feature>
<organism evidence="2 3">
    <name type="scientific">Candidatus Zambryskibacteria bacterium CG10_big_fil_rev_8_21_14_0_10_42_12</name>
    <dbReference type="NCBI Taxonomy" id="1975115"/>
    <lineage>
        <taxon>Bacteria</taxon>
        <taxon>Candidatus Zambryskiibacteriota</taxon>
    </lineage>
</organism>
<dbReference type="Proteomes" id="UP000231333">
    <property type="component" value="Unassembled WGS sequence"/>
</dbReference>
<gene>
    <name evidence="2" type="ORF">COV34_03260</name>
</gene>
<evidence type="ECO:0000259" key="1">
    <source>
        <dbReference type="Pfam" id="PF18899"/>
    </source>
</evidence>
<dbReference type="AlphaFoldDB" id="A0A2H0QSQ4"/>
<comment type="caution">
    <text evidence="2">The sequence shown here is derived from an EMBL/GenBank/DDBJ whole genome shotgun (WGS) entry which is preliminary data.</text>
</comment>